<feature type="region of interest" description="Disordered" evidence="1">
    <location>
        <begin position="1"/>
        <end position="34"/>
    </location>
</feature>
<protein>
    <submittedName>
        <fullName evidence="2">Uncharacterized protein</fullName>
    </submittedName>
</protein>
<evidence type="ECO:0000313" key="2">
    <source>
        <dbReference type="EMBL" id="GIE09266.1"/>
    </source>
</evidence>
<name>A0A919IUG6_9ACTN</name>
<dbReference type="EMBL" id="BOMM01000008">
    <property type="protein sequence ID" value="GIE09266.1"/>
    <property type="molecule type" value="Genomic_DNA"/>
</dbReference>
<organism evidence="2 3">
    <name type="scientific">Paractinoplanes ferrugineus</name>
    <dbReference type="NCBI Taxonomy" id="113564"/>
    <lineage>
        <taxon>Bacteria</taxon>
        <taxon>Bacillati</taxon>
        <taxon>Actinomycetota</taxon>
        <taxon>Actinomycetes</taxon>
        <taxon>Micromonosporales</taxon>
        <taxon>Micromonosporaceae</taxon>
        <taxon>Paractinoplanes</taxon>
    </lineage>
</organism>
<keyword evidence="3" id="KW-1185">Reference proteome</keyword>
<comment type="caution">
    <text evidence="2">The sequence shown here is derived from an EMBL/GenBank/DDBJ whole genome shotgun (WGS) entry which is preliminary data.</text>
</comment>
<accession>A0A919IUG6</accession>
<evidence type="ECO:0000313" key="3">
    <source>
        <dbReference type="Proteomes" id="UP000598174"/>
    </source>
</evidence>
<evidence type="ECO:0000256" key="1">
    <source>
        <dbReference type="SAM" id="MobiDB-lite"/>
    </source>
</evidence>
<dbReference type="Proteomes" id="UP000598174">
    <property type="component" value="Unassembled WGS sequence"/>
</dbReference>
<gene>
    <name evidence="2" type="ORF">Afe05nite_11060</name>
</gene>
<dbReference type="AlphaFoldDB" id="A0A919IUG6"/>
<sequence length="93" mass="9917">MPADRGTPGSAIHRPNLADHPVSKSEGIGSRLSGRAGMDLRETLVAIRAAINSSFRSGMSRKAVERLVSRPHQRVSGKEEAVSCAGLLIRDGR</sequence>
<reference evidence="2" key="1">
    <citation type="submission" date="2021-01" db="EMBL/GenBank/DDBJ databases">
        <title>Whole genome shotgun sequence of Actinoplanes ferrugineus NBRC 15555.</title>
        <authorList>
            <person name="Komaki H."/>
            <person name="Tamura T."/>
        </authorList>
    </citation>
    <scope>NUCLEOTIDE SEQUENCE</scope>
    <source>
        <strain evidence="2">NBRC 15555</strain>
    </source>
</reference>
<proteinExistence type="predicted"/>